<proteinExistence type="predicted"/>
<evidence type="ECO:0000256" key="3">
    <source>
        <dbReference type="ARBA" id="ARBA00022833"/>
    </source>
</evidence>
<dbReference type="EMBL" id="JBANMG010000008">
    <property type="protein sequence ID" value="KAK6950444.1"/>
    <property type="molecule type" value="Genomic_DNA"/>
</dbReference>
<dbReference type="PROSITE" id="PS00518">
    <property type="entry name" value="ZF_RING_1"/>
    <property type="match status" value="1"/>
</dbReference>
<keyword evidence="6" id="KW-1185">Reference proteome</keyword>
<feature type="compositionally biased region" description="Basic and acidic residues" evidence="4">
    <location>
        <begin position="700"/>
        <end position="710"/>
    </location>
</feature>
<feature type="compositionally biased region" description="Basic and acidic residues" evidence="4">
    <location>
        <begin position="39"/>
        <end position="49"/>
    </location>
</feature>
<reference evidence="5 6" key="1">
    <citation type="journal article" date="2024" name="Front Chem Biol">
        <title>Unveiling the potential of Daldinia eschscholtzii MFLUCC 19-0629 through bioactivity and bioinformatics studies for enhanced sustainable agriculture production.</title>
        <authorList>
            <person name="Brooks S."/>
            <person name="Weaver J.A."/>
            <person name="Klomchit A."/>
            <person name="Alharthi S.A."/>
            <person name="Onlamun T."/>
            <person name="Nurani R."/>
            <person name="Vong T.K."/>
            <person name="Alberti F."/>
            <person name="Greco C."/>
        </authorList>
    </citation>
    <scope>NUCLEOTIDE SEQUENCE [LARGE SCALE GENOMIC DNA]</scope>
    <source>
        <strain evidence="5">MFLUCC 19-0629</strain>
    </source>
</reference>
<accession>A0AAX6MDA0</accession>
<gene>
    <name evidence="5" type="ORF">Daesc_008772</name>
</gene>
<evidence type="ECO:0000256" key="1">
    <source>
        <dbReference type="ARBA" id="ARBA00022723"/>
    </source>
</evidence>
<evidence type="ECO:0000256" key="4">
    <source>
        <dbReference type="SAM" id="MobiDB-lite"/>
    </source>
</evidence>
<keyword evidence="2" id="KW-0863">Zinc-finger</keyword>
<name>A0AAX6MDA0_9PEZI</name>
<evidence type="ECO:0000313" key="5">
    <source>
        <dbReference type="EMBL" id="KAK6950444.1"/>
    </source>
</evidence>
<evidence type="ECO:0000313" key="6">
    <source>
        <dbReference type="Proteomes" id="UP001369815"/>
    </source>
</evidence>
<feature type="region of interest" description="Disordered" evidence="4">
    <location>
        <begin position="39"/>
        <end position="79"/>
    </location>
</feature>
<keyword evidence="1" id="KW-0479">Metal-binding</keyword>
<protein>
    <submittedName>
        <fullName evidence="5">Uncharacterized protein</fullName>
    </submittedName>
</protein>
<feature type="compositionally biased region" description="Polar residues" evidence="4">
    <location>
        <begin position="250"/>
        <end position="259"/>
    </location>
</feature>
<dbReference type="InterPro" id="IPR017907">
    <property type="entry name" value="Znf_RING_CS"/>
</dbReference>
<feature type="region of interest" description="Disordered" evidence="4">
    <location>
        <begin position="233"/>
        <end position="342"/>
    </location>
</feature>
<organism evidence="5 6">
    <name type="scientific">Daldinia eschscholtzii</name>
    <dbReference type="NCBI Taxonomy" id="292717"/>
    <lineage>
        <taxon>Eukaryota</taxon>
        <taxon>Fungi</taxon>
        <taxon>Dikarya</taxon>
        <taxon>Ascomycota</taxon>
        <taxon>Pezizomycotina</taxon>
        <taxon>Sordariomycetes</taxon>
        <taxon>Xylariomycetidae</taxon>
        <taxon>Xylariales</taxon>
        <taxon>Hypoxylaceae</taxon>
        <taxon>Daldinia</taxon>
    </lineage>
</organism>
<keyword evidence="3" id="KW-0862">Zinc</keyword>
<sequence>MSICSWGDPQTSINGRHSGSYFHVARPWLGPHTYSLAGHERDRSSHDKGPIMTGSTSNLTENLSRPVKTSQHYRPNHSSDFALERPRYDITDPDTRLYNLSAVDDLISPSNYGHSPSAIQFIPNTPQYIPIASRASSASTFSQNSYPAIEAKKRQSACELFEQHGIRRPPGWFSDDEDLSLLGDRTAGPRRFCRICHVCSTRTWSQTHCLSCRHRLCEKCLCEVPTSTEKEHRAFSHNHSHAARQDRTQYTKPTLSTPETVQLSRRVSRLSNRTSNSRSAQRTDLHEPSHTHGQGYSATKLQPETSTNVDNKSAQPVAQARGYTASERPDSPRGSLSIRSVKQNPFIVGDKERVKSSMESCVPESLGVRHYHCQRSAMKLGDTGHEVPDIHVECDNPMCRATHTGHYPYRHSITCALHRSEEFERSGGSTRGLSRPNKPSVANPANPQAKKDTLQSPEDTIRRRHLTGPQASYHVAEHINNGASHGTRHLHNSRAGKVVDEARYGVGGQSREFRSTETECASYADQEHDVADGYAVKDDETPRRTHTSDTAKQIQRGIQSRSFLPKSRVFSPPPWLQAPRKEAGDAKSRLHHIDTGNHGRSLHVSMMSSERERVDHHQSLAYKTNLERGSSDMFAHSSHDLLRTGILAGSFVSTCRPIRQQEVEDIKYSRSTCRSPPPAHPDNSHLQQNLESSKRSYSFVHEESRIKSAHIENNPIYPRNDNRTVRENGRSPLSTTTHASHSPLQPRRILRGGMGERTAFRSRSAVLEPEGRKSSITVTGATSEFELHRPNPIAPPNHDCSWKDRYLALTAEIRLLKAELSTRASLRGPEVGYTGREDNHVVNEEDDGLGIEGITIVMHLKGRDDLVINTDLTQTAE</sequence>
<feature type="compositionally biased region" description="Low complexity" evidence="4">
    <location>
        <begin position="260"/>
        <end position="279"/>
    </location>
</feature>
<feature type="compositionally biased region" description="Polar residues" evidence="4">
    <location>
        <begin position="53"/>
        <end position="79"/>
    </location>
</feature>
<evidence type="ECO:0000256" key="2">
    <source>
        <dbReference type="ARBA" id="ARBA00022771"/>
    </source>
</evidence>
<dbReference type="GO" id="GO:0008270">
    <property type="term" value="F:zinc ion binding"/>
    <property type="evidence" value="ECO:0007669"/>
    <property type="project" value="UniProtKB-KW"/>
</dbReference>
<feature type="compositionally biased region" description="Polar residues" evidence="4">
    <location>
        <begin position="291"/>
        <end position="316"/>
    </location>
</feature>
<dbReference type="Proteomes" id="UP001369815">
    <property type="component" value="Unassembled WGS sequence"/>
</dbReference>
<feature type="compositionally biased region" description="Basic and acidic residues" evidence="4">
    <location>
        <begin position="281"/>
        <end position="290"/>
    </location>
</feature>
<feature type="compositionally biased region" description="Basic and acidic residues" evidence="4">
    <location>
        <begin position="720"/>
        <end position="729"/>
    </location>
</feature>
<feature type="region of interest" description="Disordered" evidence="4">
    <location>
        <begin position="666"/>
        <end position="755"/>
    </location>
</feature>
<feature type="compositionally biased region" description="Polar residues" evidence="4">
    <location>
        <begin position="731"/>
        <end position="743"/>
    </location>
</feature>
<comment type="caution">
    <text evidence="5">The sequence shown here is derived from an EMBL/GenBank/DDBJ whole genome shotgun (WGS) entry which is preliminary data.</text>
</comment>
<feature type="region of interest" description="Disordered" evidence="4">
    <location>
        <begin position="425"/>
        <end position="459"/>
    </location>
</feature>
<dbReference type="AlphaFoldDB" id="A0AAX6MDA0"/>